<gene>
    <name evidence="1" type="ORF">GLOINDRAFT_345267</name>
</gene>
<evidence type="ECO:0000313" key="1">
    <source>
        <dbReference type="EMBL" id="ESA17030.1"/>
    </source>
</evidence>
<protein>
    <submittedName>
        <fullName evidence="1">Uncharacterized protein</fullName>
    </submittedName>
</protein>
<organism evidence="1">
    <name type="scientific">Rhizophagus irregularis (strain DAOM 181602 / DAOM 197198 / MUCL 43194)</name>
    <name type="common">Arbuscular mycorrhizal fungus</name>
    <name type="synonym">Glomus intraradices</name>
    <dbReference type="NCBI Taxonomy" id="747089"/>
    <lineage>
        <taxon>Eukaryota</taxon>
        <taxon>Fungi</taxon>
        <taxon>Fungi incertae sedis</taxon>
        <taxon>Mucoromycota</taxon>
        <taxon>Glomeromycotina</taxon>
        <taxon>Glomeromycetes</taxon>
        <taxon>Glomerales</taxon>
        <taxon>Glomeraceae</taxon>
        <taxon>Rhizophagus</taxon>
    </lineage>
</organism>
<name>U9U9K7_RHIID</name>
<reference evidence="1" key="1">
    <citation type="submission" date="2013-07" db="EMBL/GenBank/DDBJ databases">
        <title>The genome of an arbuscular mycorrhizal fungus provides insights into the evolution of the oldest plant symbiosis.</title>
        <authorList>
            <consortium name="DOE Joint Genome Institute"/>
            <person name="Tisserant E."/>
            <person name="Malbreil M."/>
            <person name="Kuo A."/>
            <person name="Kohler A."/>
            <person name="Symeonidi A."/>
            <person name="Balestrini R."/>
            <person name="Charron P."/>
            <person name="Duensing N."/>
            <person name="Frei-dit-Frey N."/>
            <person name="Gianinazzi-Pearson V."/>
            <person name="Gilbert B."/>
            <person name="Handa Y."/>
            <person name="Hijri M."/>
            <person name="Kaul R."/>
            <person name="Kawaguchi M."/>
            <person name="Krajinski F."/>
            <person name="Lammers P."/>
            <person name="Lapierre D."/>
            <person name="Masclaux F.G."/>
            <person name="Murat C."/>
            <person name="Morin E."/>
            <person name="Ndikumana S."/>
            <person name="Pagni M."/>
            <person name="Petitpierre D."/>
            <person name="Requena N."/>
            <person name="Rosikiewicz P."/>
            <person name="Riley R."/>
            <person name="Saito K."/>
            <person name="San Clemente H."/>
            <person name="Shapiro H."/>
            <person name="van Tuinen D."/>
            <person name="Becard G."/>
            <person name="Bonfante P."/>
            <person name="Paszkowski U."/>
            <person name="Shachar-Hill Y."/>
            <person name="Young J.P."/>
            <person name="Sanders I.R."/>
            <person name="Henrissat B."/>
            <person name="Rensing S.A."/>
            <person name="Grigoriev I.V."/>
            <person name="Corradi N."/>
            <person name="Roux C."/>
            <person name="Martin F."/>
        </authorList>
    </citation>
    <scope>NUCLEOTIDE SEQUENCE</scope>
    <source>
        <strain evidence="1">DAOM 197198</strain>
    </source>
</reference>
<dbReference type="EMBL" id="KI280533">
    <property type="protein sequence ID" value="ESA17030.1"/>
    <property type="molecule type" value="Genomic_DNA"/>
</dbReference>
<dbReference type="AlphaFoldDB" id="U9U9K7"/>
<proteinExistence type="predicted"/>
<accession>U9U9K7</accession>
<sequence>MTILYNSKNLFIISAFDYKLELYENLADKADDFELMRGWHCLTIECKNLQLQFHHQCKVD</sequence>
<dbReference type="HOGENOM" id="CLU_2942906_0_0_1"/>